<keyword evidence="1" id="KW-0472">Membrane</keyword>
<feature type="domain" description="Methyltransferase type 11" evidence="2">
    <location>
        <begin position="155"/>
        <end position="238"/>
    </location>
</feature>
<dbReference type="STRING" id="1088818.A0A2I0ATQ6"/>
<feature type="transmembrane region" description="Helical" evidence="1">
    <location>
        <begin position="53"/>
        <end position="70"/>
    </location>
</feature>
<sequence length="369" mass="41715">MAGLFDEQSKLYASARPSYSPDWYSKLASLTPHRFLAWDVGTGNGQAALGVRLFFLLKILLLLFSIPSYFDAFSFDLCSRSNFDALLSQEQPSRRKPAVDMDLIYSKAVKWITAGYSHKWITAWRLKVIIELFNLDIKKNTLRTRVFDLADDNQVAEHFEQVIATDVSEAQLRRATPHPKVRYVHTPLATTDDALVSILGGERTVDLITVAQAAHWLDLPRFYSVVSRVLRRPGGILAVWGYNDAEVSPAFDEVFRRFHATTLPYWDPRIQYLFDGYRSLPFPFESVGVGSAGQPVVLDLEKEVSFDGFLAMVRSWSALFTAREKGVDLLNERVVEELRSAWNDSGNGSGLVRKIKYKSFMLAGTPSKD</sequence>
<dbReference type="EC" id="1.8.3.5" evidence="3"/>
<dbReference type="GO" id="GO:0001735">
    <property type="term" value="F:prenylcysteine oxidase activity"/>
    <property type="evidence" value="ECO:0007669"/>
    <property type="project" value="UniProtKB-EC"/>
</dbReference>
<dbReference type="EC" id="1.8.3.6" evidence="3"/>
<dbReference type="Gene3D" id="3.40.50.150">
    <property type="entry name" value="Vaccinia Virus protein VP39"/>
    <property type="match status" value="1"/>
</dbReference>
<dbReference type="CDD" id="cd02440">
    <property type="entry name" value="AdoMet_MTases"/>
    <property type="match status" value="1"/>
</dbReference>
<dbReference type="Pfam" id="PF08241">
    <property type="entry name" value="Methyltransf_11"/>
    <property type="match status" value="1"/>
</dbReference>
<dbReference type="InterPro" id="IPR029063">
    <property type="entry name" value="SAM-dependent_MTases_sf"/>
</dbReference>
<dbReference type="SUPFAM" id="SSF53335">
    <property type="entry name" value="S-adenosyl-L-methionine-dependent methyltransferases"/>
    <property type="match status" value="1"/>
</dbReference>
<dbReference type="GO" id="GO:0016829">
    <property type="term" value="F:lyase activity"/>
    <property type="evidence" value="ECO:0007669"/>
    <property type="project" value="UniProtKB-KW"/>
</dbReference>
<accession>A0A2I0ATQ6</accession>
<dbReference type="AlphaFoldDB" id="A0A2I0ATQ6"/>
<dbReference type="EMBL" id="KZ451950">
    <property type="protein sequence ID" value="PKA58920.1"/>
    <property type="molecule type" value="Genomic_DNA"/>
</dbReference>
<dbReference type="PANTHER" id="PTHR44575:SF2">
    <property type="entry name" value="OS01G0589200 PROTEIN"/>
    <property type="match status" value="1"/>
</dbReference>
<gene>
    <name evidence="3" type="ORF">AXF42_Ash001013</name>
</gene>
<proteinExistence type="predicted"/>
<evidence type="ECO:0000313" key="4">
    <source>
        <dbReference type="Proteomes" id="UP000236161"/>
    </source>
</evidence>
<evidence type="ECO:0000313" key="3">
    <source>
        <dbReference type="EMBL" id="PKA58920.1"/>
    </source>
</evidence>
<dbReference type="GO" id="GO:0008757">
    <property type="term" value="F:S-adenosylmethionine-dependent methyltransferase activity"/>
    <property type="evidence" value="ECO:0007669"/>
    <property type="project" value="InterPro"/>
</dbReference>
<name>A0A2I0ATQ6_9ASPA</name>
<dbReference type="OrthoDB" id="10027013at2759"/>
<protein>
    <submittedName>
        <fullName evidence="3">Prenylcysteine oxidase / farnesylcysteine lyase</fullName>
        <ecNumber evidence="3">1.8.3.5</ecNumber>
        <ecNumber evidence="3">1.8.3.6</ecNumber>
    </submittedName>
</protein>
<dbReference type="InterPro" id="IPR013216">
    <property type="entry name" value="Methyltransf_11"/>
</dbReference>
<keyword evidence="1" id="KW-0812">Transmembrane</keyword>
<keyword evidence="4" id="KW-1185">Reference proteome</keyword>
<keyword evidence="3" id="KW-0456">Lyase</keyword>
<evidence type="ECO:0000259" key="2">
    <source>
        <dbReference type="Pfam" id="PF08241"/>
    </source>
</evidence>
<organism evidence="3 4">
    <name type="scientific">Apostasia shenzhenica</name>
    <dbReference type="NCBI Taxonomy" id="1088818"/>
    <lineage>
        <taxon>Eukaryota</taxon>
        <taxon>Viridiplantae</taxon>
        <taxon>Streptophyta</taxon>
        <taxon>Embryophyta</taxon>
        <taxon>Tracheophyta</taxon>
        <taxon>Spermatophyta</taxon>
        <taxon>Magnoliopsida</taxon>
        <taxon>Liliopsida</taxon>
        <taxon>Asparagales</taxon>
        <taxon>Orchidaceae</taxon>
        <taxon>Apostasioideae</taxon>
        <taxon>Apostasia</taxon>
    </lineage>
</organism>
<dbReference type="PANTHER" id="PTHR44575">
    <property type="entry name" value="OS01G0589200 PROTEIN"/>
    <property type="match status" value="1"/>
</dbReference>
<reference evidence="3 4" key="1">
    <citation type="journal article" date="2017" name="Nature">
        <title>The Apostasia genome and the evolution of orchids.</title>
        <authorList>
            <person name="Zhang G.Q."/>
            <person name="Liu K.W."/>
            <person name="Li Z."/>
            <person name="Lohaus R."/>
            <person name="Hsiao Y.Y."/>
            <person name="Niu S.C."/>
            <person name="Wang J.Y."/>
            <person name="Lin Y.C."/>
            <person name="Xu Q."/>
            <person name="Chen L.J."/>
            <person name="Yoshida K."/>
            <person name="Fujiwara S."/>
            <person name="Wang Z.W."/>
            <person name="Zhang Y.Q."/>
            <person name="Mitsuda N."/>
            <person name="Wang M."/>
            <person name="Liu G.H."/>
            <person name="Pecoraro L."/>
            <person name="Huang H.X."/>
            <person name="Xiao X.J."/>
            <person name="Lin M."/>
            <person name="Wu X.Y."/>
            <person name="Wu W.L."/>
            <person name="Chen Y.Y."/>
            <person name="Chang S.B."/>
            <person name="Sakamoto S."/>
            <person name="Ohme-Takagi M."/>
            <person name="Yagi M."/>
            <person name="Zeng S.J."/>
            <person name="Shen C.Y."/>
            <person name="Yeh C.M."/>
            <person name="Luo Y.B."/>
            <person name="Tsai W.C."/>
            <person name="Van de Peer Y."/>
            <person name="Liu Z.J."/>
        </authorList>
    </citation>
    <scope>NUCLEOTIDE SEQUENCE [LARGE SCALE GENOMIC DNA]</scope>
    <source>
        <strain evidence="4">cv. Shenzhen</strain>
        <tissue evidence="3">Stem</tissue>
    </source>
</reference>
<keyword evidence="3" id="KW-0560">Oxidoreductase</keyword>
<evidence type="ECO:0000256" key="1">
    <source>
        <dbReference type="SAM" id="Phobius"/>
    </source>
</evidence>
<keyword evidence="1" id="KW-1133">Transmembrane helix</keyword>
<dbReference type="GO" id="GO:0102149">
    <property type="term" value="F:farnesylcysteine lyase activity"/>
    <property type="evidence" value="ECO:0007669"/>
    <property type="project" value="UniProtKB-EC"/>
</dbReference>
<dbReference type="Proteomes" id="UP000236161">
    <property type="component" value="Unassembled WGS sequence"/>
</dbReference>